<evidence type="ECO:0000259" key="4">
    <source>
        <dbReference type="Pfam" id="PF01420"/>
    </source>
</evidence>
<sequence length="457" mass="51330">MGSEWQELPFTEAVQVNPKIKLKKGERYPFVEMKAIDPSWRSVAESEYRTFKSGGARFEPYDTLLARITPCLENGKIARYAPTNGSDGPAFGSTEFIVIRGKDGITDNNFAYYLTKWQDFRQFAISQMTGSSGRQRVPAGSLGAFYVPIPELPEQRAIAHILGSLDDKIELNRRMNETLEAMASALFKSWFIDFDPVIDNALAAGNPIPEDLQPRAALRESLGDARKPLPDDIRDLFPCEFEFTEEMGWIPKGWNLDILDTLTSELRRGISPKYTEQAGIRVINQRCIRNHAIDYSFARRNDEKQRKVDGRLLEKGDLLVNSTGVGTLGRMAQVIFIDEPTVVDSHVTVVRAASEKYKPYTFSRMMLSLEPTVEAMGEGSTGQTELSRTILANMKAIVPPLEIQELVENNFLDIAEKVSVNTRYNEALAETRDTLLPKLLLGEIRIPEAEKLVEASV</sequence>
<comment type="caution">
    <text evidence="5">The sequence shown here is derived from an EMBL/GenBank/DDBJ whole genome shotgun (WGS) entry which is preliminary data.</text>
</comment>
<dbReference type="PANTHER" id="PTHR30408:SF13">
    <property type="entry name" value="TYPE I RESTRICTION ENZYME HINDI SPECIFICITY SUBUNIT"/>
    <property type="match status" value="1"/>
</dbReference>
<dbReference type="CDD" id="cd17260">
    <property type="entry name" value="RMtype1_S_EcoEI-TRD1-CR1_like"/>
    <property type="match status" value="1"/>
</dbReference>
<dbReference type="GO" id="GO:0003677">
    <property type="term" value="F:DNA binding"/>
    <property type="evidence" value="ECO:0007669"/>
    <property type="project" value="UniProtKB-KW"/>
</dbReference>
<proteinExistence type="inferred from homology"/>
<protein>
    <recommendedName>
        <fullName evidence="4">Type I restriction modification DNA specificity domain-containing protein</fullName>
    </recommendedName>
</protein>
<dbReference type="InterPro" id="IPR044946">
    <property type="entry name" value="Restrct_endonuc_typeI_TRD_sf"/>
</dbReference>
<keyword evidence="2" id="KW-0680">Restriction system</keyword>
<evidence type="ECO:0000256" key="3">
    <source>
        <dbReference type="ARBA" id="ARBA00023125"/>
    </source>
</evidence>
<evidence type="ECO:0000313" key="5">
    <source>
        <dbReference type="EMBL" id="PNU19877.1"/>
    </source>
</evidence>
<gene>
    <name evidence="5" type="ORF">C2E25_10020</name>
</gene>
<dbReference type="Gene3D" id="3.90.220.20">
    <property type="entry name" value="DNA methylase specificity domains"/>
    <property type="match status" value="2"/>
</dbReference>
<dbReference type="GO" id="GO:0009307">
    <property type="term" value="P:DNA restriction-modification system"/>
    <property type="evidence" value="ECO:0007669"/>
    <property type="project" value="UniProtKB-KW"/>
</dbReference>
<evidence type="ECO:0000313" key="6">
    <source>
        <dbReference type="Proteomes" id="UP000236340"/>
    </source>
</evidence>
<dbReference type="InterPro" id="IPR052021">
    <property type="entry name" value="Type-I_RS_S_subunit"/>
</dbReference>
<reference evidence="5 6" key="1">
    <citation type="journal article" date="2018" name="Genome Announc.">
        <title>Genome Sequence of Geothermobacter sp. HR-1 Iron Reducer from the Loihi Seamount.</title>
        <authorList>
            <person name="Smith H."/>
            <person name="Abuyen K."/>
            <person name="Tremblay J."/>
            <person name="Savalia P."/>
            <person name="Perez-Rodriguez I."/>
            <person name="Emerson D."/>
            <person name="Tully B."/>
            <person name="Amend J."/>
        </authorList>
    </citation>
    <scope>NUCLEOTIDE SEQUENCE [LARGE SCALE GENOMIC DNA]</scope>
    <source>
        <strain evidence="5 6">HR-1</strain>
    </source>
</reference>
<dbReference type="AlphaFoldDB" id="A0A2K2H9C5"/>
<evidence type="ECO:0000256" key="1">
    <source>
        <dbReference type="ARBA" id="ARBA00010923"/>
    </source>
</evidence>
<dbReference type="OrthoDB" id="9798929at2"/>
<keyword evidence="3" id="KW-0238">DNA-binding</keyword>
<dbReference type="SUPFAM" id="SSF116734">
    <property type="entry name" value="DNA methylase specificity domain"/>
    <property type="match status" value="2"/>
</dbReference>
<comment type="similarity">
    <text evidence="1">Belongs to the type-I restriction system S methylase family.</text>
</comment>
<accession>A0A2K2H9C5</accession>
<evidence type="ECO:0000256" key="2">
    <source>
        <dbReference type="ARBA" id="ARBA00022747"/>
    </source>
</evidence>
<dbReference type="REBASE" id="266370">
    <property type="entry name" value="S.GspHR1ORF10025P"/>
</dbReference>
<dbReference type="Pfam" id="PF01420">
    <property type="entry name" value="Methylase_S"/>
    <property type="match status" value="1"/>
</dbReference>
<dbReference type="PANTHER" id="PTHR30408">
    <property type="entry name" value="TYPE-1 RESTRICTION ENZYME ECOKI SPECIFICITY PROTEIN"/>
    <property type="match status" value="1"/>
</dbReference>
<dbReference type="EMBL" id="PPFX01000021">
    <property type="protein sequence ID" value="PNU19877.1"/>
    <property type="molecule type" value="Genomic_DNA"/>
</dbReference>
<dbReference type="RefSeq" id="WP_103115608.1">
    <property type="nucleotide sequence ID" value="NZ_PPFX01000021.1"/>
</dbReference>
<dbReference type="CDD" id="cd16961">
    <property type="entry name" value="RMtype1_S_TRD-CR_like"/>
    <property type="match status" value="1"/>
</dbReference>
<feature type="domain" description="Type I restriction modification DNA specificity" evidence="4">
    <location>
        <begin position="75"/>
        <end position="180"/>
    </location>
</feature>
<name>A0A2K2H9C5_9BACT</name>
<dbReference type="Proteomes" id="UP000236340">
    <property type="component" value="Unassembled WGS sequence"/>
</dbReference>
<dbReference type="InterPro" id="IPR000055">
    <property type="entry name" value="Restrct_endonuc_typeI_TRD"/>
</dbReference>
<organism evidence="5 6">
    <name type="scientific">Geothermobacter hydrogeniphilus</name>
    <dbReference type="NCBI Taxonomy" id="1969733"/>
    <lineage>
        <taxon>Bacteria</taxon>
        <taxon>Pseudomonadati</taxon>
        <taxon>Thermodesulfobacteriota</taxon>
        <taxon>Desulfuromonadia</taxon>
        <taxon>Desulfuromonadales</taxon>
        <taxon>Geothermobacteraceae</taxon>
        <taxon>Geothermobacter</taxon>
    </lineage>
</organism>